<evidence type="ECO:0000256" key="2">
    <source>
        <dbReference type="ARBA" id="ARBA00022475"/>
    </source>
</evidence>
<dbReference type="GO" id="GO:0033228">
    <property type="term" value="P:cysteine export across plasma membrane"/>
    <property type="evidence" value="ECO:0007669"/>
    <property type="project" value="TreeGrafter"/>
</dbReference>
<name>A0A1H2N9B8_9ACTN</name>
<keyword evidence="4 6" id="KW-1133">Transmembrane helix</keyword>
<dbReference type="EMBL" id="LT629799">
    <property type="protein sequence ID" value="SDV01962.1"/>
    <property type="molecule type" value="Genomic_DNA"/>
</dbReference>
<accession>A0A1H2N9B8</accession>
<keyword evidence="2" id="KW-1003">Cell membrane</keyword>
<gene>
    <name evidence="7" type="ORF">SAMN04488544_3562</name>
</gene>
<organism evidence="7 8">
    <name type="scientific">Microlunatus sagamiharensis</name>
    <dbReference type="NCBI Taxonomy" id="546874"/>
    <lineage>
        <taxon>Bacteria</taxon>
        <taxon>Bacillati</taxon>
        <taxon>Actinomycetota</taxon>
        <taxon>Actinomycetes</taxon>
        <taxon>Propionibacteriales</taxon>
        <taxon>Propionibacteriaceae</taxon>
        <taxon>Microlunatus</taxon>
    </lineage>
</organism>
<evidence type="ECO:0000256" key="5">
    <source>
        <dbReference type="ARBA" id="ARBA00023136"/>
    </source>
</evidence>
<dbReference type="RefSeq" id="WP_091077485.1">
    <property type="nucleotide sequence ID" value="NZ_LT629799.1"/>
</dbReference>
<dbReference type="PANTHER" id="PTHR30086">
    <property type="entry name" value="ARGININE EXPORTER PROTEIN ARGO"/>
    <property type="match status" value="1"/>
</dbReference>
<evidence type="ECO:0000313" key="7">
    <source>
        <dbReference type="EMBL" id="SDV01962.1"/>
    </source>
</evidence>
<sequence>MLAVLLFVIVATVSPGGATALATASGARFGVRRSLPLVLGIAVGLASLAVAASLGLAGVLFRVPHVELVVRVLGTAYLLRLAWQTAHGDAPREAELAGPRRFRAGVLLLWLNPKGWAMTLSAAGAFAGAADGPVRLAALLGATFLAGATVSQLLWCTLGGALGRVLTRPWQWRTLNVALAVLLVASVVPLWVEGS</sequence>
<evidence type="ECO:0000256" key="3">
    <source>
        <dbReference type="ARBA" id="ARBA00022692"/>
    </source>
</evidence>
<protein>
    <submittedName>
        <fullName evidence="7">Threonine/homoserine/homoserine lactone efflux protein</fullName>
    </submittedName>
</protein>
<proteinExistence type="predicted"/>
<feature type="transmembrane region" description="Helical" evidence="6">
    <location>
        <begin position="107"/>
        <end position="130"/>
    </location>
</feature>
<feature type="transmembrane region" description="Helical" evidence="6">
    <location>
        <begin position="136"/>
        <end position="162"/>
    </location>
</feature>
<dbReference type="STRING" id="546874.SAMN04488544_3562"/>
<comment type="subcellular location">
    <subcellularLocation>
        <location evidence="1">Cell membrane</location>
        <topology evidence="1">Multi-pass membrane protein</topology>
    </subcellularLocation>
</comment>
<feature type="transmembrane region" description="Helical" evidence="6">
    <location>
        <begin position="36"/>
        <end position="61"/>
    </location>
</feature>
<dbReference type="Pfam" id="PF01810">
    <property type="entry name" value="LysE"/>
    <property type="match status" value="1"/>
</dbReference>
<evidence type="ECO:0000256" key="4">
    <source>
        <dbReference type="ARBA" id="ARBA00022989"/>
    </source>
</evidence>
<keyword evidence="8" id="KW-1185">Reference proteome</keyword>
<dbReference type="OrthoDB" id="9784202at2"/>
<keyword evidence="5 6" id="KW-0472">Membrane</keyword>
<keyword evidence="3 6" id="KW-0812">Transmembrane</keyword>
<evidence type="ECO:0000256" key="6">
    <source>
        <dbReference type="SAM" id="Phobius"/>
    </source>
</evidence>
<dbReference type="Proteomes" id="UP000198825">
    <property type="component" value="Chromosome I"/>
</dbReference>
<feature type="transmembrane region" description="Helical" evidence="6">
    <location>
        <begin position="174"/>
        <end position="192"/>
    </location>
</feature>
<dbReference type="GO" id="GO:0005886">
    <property type="term" value="C:plasma membrane"/>
    <property type="evidence" value="ECO:0007669"/>
    <property type="project" value="UniProtKB-SubCell"/>
</dbReference>
<dbReference type="PANTHER" id="PTHR30086:SF20">
    <property type="entry name" value="ARGININE EXPORTER PROTEIN ARGO-RELATED"/>
    <property type="match status" value="1"/>
</dbReference>
<dbReference type="AlphaFoldDB" id="A0A1H2N9B8"/>
<evidence type="ECO:0000313" key="8">
    <source>
        <dbReference type="Proteomes" id="UP000198825"/>
    </source>
</evidence>
<dbReference type="GO" id="GO:0015171">
    <property type="term" value="F:amino acid transmembrane transporter activity"/>
    <property type="evidence" value="ECO:0007669"/>
    <property type="project" value="TreeGrafter"/>
</dbReference>
<evidence type="ECO:0000256" key="1">
    <source>
        <dbReference type="ARBA" id="ARBA00004651"/>
    </source>
</evidence>
<dbReference type="InterPro" id="IPR001123">
    <property type="entry name" value="LeuE-type"/>
</dbReference>
<reference evidence="8" key="1">
    <citation type="submission" date="2016-10" db="EMBL/GenBank/DDBJ databases">
        <authorList>
            <person name="Varghese N."/>
            <person name="Submissions S."/>
        </authorList>
    </citation>
    <scope>NUCLEOTIDE SEQUENCE [LARGE SCALE GENOMIC DNA]</scope>
    <source>
        <strain evidence="8">DSM 21743</strain>
    </source>
</reference>